<dbReference type="PANTHER" id="PTHR42850">
    <property type="entry name" value="METALLOPHOSPHOESTERASE"/>
    <property type="match status" value="1"/>
</dbReference>
<dbReference type="GO" id="GO:0110154">
    <property type="term" value="P:RNA decapping"/>
    <property type="evidence" value="ECO:0007669"/>
    <property type="project" value="TreeGrafter"/>
</dbReference>
<proteinExistence type="predicted"/>
<organism evidence="2 3">
    <name type="scientific">Pectobacterium phage vB_PcaM_CBB</name>
    <dbReference type="NCBI Taxonomy" id="2772511"/>
    <lineage>
        <taxon>Viruses</taxon>
        <taxon>Duplodnaviria</taxon>
        <taxon>Heunggongvirae</taxon>
        <taxon>Uroviricota</taxon>
        <taxon>Caudoviricetes</taxon>
        <taxon>Mimasvirus</taxon>
        <taxon>Mimasvirus CBB</taxon>
    </lineage>
</organism>
<protein>
    <submittedName>
        <fullName evidence="2">Putative serine/threonine protein pnhosphatase</fullName>
    </submittedName>
</protein>
<dbReference type="GO" id="GO:0016791">
    <property type="term" value="F:phosphatase activity"/>
    <property type="evidence" value="ECO:0007669"/>
    <property type="project" value="TreeGrafter"/>
</dbReference>
<gene>
    <name evidence="2" type="ORF">CBB_97</name>
</gene>
<dbReference type="InterPro" id="IPR050126">
    <property type="entry name" value="Ap4A_hydrolase"/>
</dbReference>
<name>A0A1L2CUG4_9CAUD</name>
<evidence type="ECO:0000313" key="3">
    <source>
        <dbReference type="Proteomes" id="UP000223891"/>
    </source>
</evidence>
<keyword evidence="3" id="KW-1185">Reference proteome</keyword>
<dbReference type="Gene3D" id="3.60.21.10">
    <property type="match status" value="1"/>
</dbReference>
<dbReference type="GO" id="GO:0008803">
    <property type="term" value="F:bis(5'-nucleosyl)-tetraphosphatase (symmetrical) activity"/>
    <property type="evidence" value="ECO:0007669"/>
    <property type="project" value="TreeGrafter"/>
</dbReference>
<dbReference type="PANTHER" id="PTHR42850:SF4">
    <property type="entry name" value="ZINC-DEPENDENT ENDOPOLYPHOSPHATASE"/>
    <property type="match status" value="1"/>
</dbReference>
<accession>A0A1L2CUG4</accession>
<reference evidence="3" key="1">
    <citation type="submission" date="2016-01" db="EMBL/GenBank/DDBJ databases">
        <title>Isolation and Characterization of Enterobacteria phage CBB.</title>
        <authorList>
            <person name="Buttimer C.T.H."/>
            <person name="Hendrix H."/>
            <person name="Alexandre H."/>
            <person name="O'Mahony J."/>
            <person name="Lavigne R."/>
            <person name="Coffey A."/>
        </authorList>
    </citation>
    <scope>NUCLEOTIDE SEQUENCE [LARGE SCALE GENOMIC DNA]</scope>
</reference>
<evidence type="ECO:0000259" key="1">
    <source>
        <dbReference type="Pfam" id="PF00149"/>
    </source>
</evidence>
<dbReference type="Pfam" id="PF00149">
    <property type="entry name" value="Metallophos"/>
    <property type="match status" value="1"/>
</dbReference>
<dbReference type="SUPFAM" id="SSF56300">
    <property type="entry name" value="Metallo-dependent phosphatases"/>
    <property type="match status" value="1"/>
</dbReference>
<dbReference type="InterPro" id="IPR004843">
    <property type="entry name" value="Calcineurin-like_PHP"/>
</dbReference>
<dbReference type="Proteomes" id="UP000223891">
    <property type="component" value="Segment"/>
</dbReference>
<dbReference type="EMBL" id="KU574722">
    <property type="protein sequence ID" value="AMM43662.1"/>
    <property type="molecule type" value="Genomic_DNA"/>
</dbReference>
<sequence length="259" mass="30016">MAHVKIIDVPDDKDLYIIGDVHGNYDFYEATLRELGITDDDVIISVGDLVDRGKDNAKMLYEFLTKENRHMVLGNHEDMMIRAQTSREWNLNWLHNGGTTTLEEIGQAGITHFCEMLSDIPHLIEVNHRGYKLGIAHAGIPHYPSVSDWDTIKEWAETNAEYRHQLIWDRDAIQYARFDYDVPEAEKLERIISGVDYVIHGHTGVPNKFQFGNRVWIDTQFRANKFTLAYMDTETHFMKFKSVLPDPWGADQGYTIEEQ</sequence>
<dbReference type="InterPro" id="IPR029052">
    <property type="entry name" value="Metallo-depent_PP-like"/>
</dbReference>
<feature type="domain" description="Calcineurin-like phosphoesterase" evidence="1">
    <location>
        <begin position="16"/>
        <end position="205"/>
    </location>
</feature>
<evidence type="ECO:0000313" key="2">
    <source>
        <dbReference type="EMBL" id="AMM43662.1"/>
    </source>
</evidence>